<dbReference type="InterPro" id="IPR036165">
    <property type="entry name" value="YefM-like_sf"/>
</dbReference>
<dbReference type="RefSeq" id="WP_075635733.1">
    <property type="nucleotide sequence ID" value="NZ_MKIO01000033.1"/>
</dbReference>
<comment type="caution">
    <text evidence="2">The sequence shown here is derived from an EMBL/GenBank/DDBJ whole genome shotgun (WGS) entry which is preliminary data.</text>
</comment>
<protein>
    <recommendedName>
        <fullName evidence="4">Type II toxin-antitoxin system Phd/YefM family antitoxin</fullName>
    </recommendedName>
</protein>
<evidence type="ECO:0000313" key="2">
    <source>
        <dbReference type="EMBL" id="OLP54547.1"/>
    </source>
</evidence>
<dbReference type="SUPFAM" id="SSF143120">
    <property type="entry name" value="YefM-like"/>
    <property type="match status" value="1"/>
</dbReference>
<evidence type="ECO:0000313" key="3">
    <source>
        <dbReference type="Proteomes" id="UP000186143"/>
    </source>
</evidence>
<sequence>MAQADRRWTQEDARSHLDDLLQKARDEGPQYVDLEDSDGVVVISRQRYAALTGWHGDLPLVDFLESLDLDGIDLSRNEDRGRDVSLP</sequence>
<organism evidence="2 3">
    <name type="scientific">Xaviernesmea rhizosphaerae</name>
    <dbReference type="NCBI Taxonomy" id="1672749"/>
    <lineage>
        <taxon>Bacteria</taxon>
        <taxon>Pseudomonadati</taxon>
        <taxon>Pseudomonadota</taxon>
        <taxon>Alphaproteobacteria</taxon>
        <taxon>Hyphomicrobiales</taxon>
        <taxon>Rhizobiaceae</taxon>
        <taxon>Rhizobium/Agrobacterium group</taxon>
        <taxon>Xaviernesmea</taxon>
    </lineage>
</organism>
<evidence type="ECO:0000256" key="1">
    <source>
        <dbReference type="ARBA" id="ARBA00009981"/>
    </source>
</evidence>
<evidence type="ECO:0008006" key="4">
    <source>
        <dbReference type="Google" id="ProtNLM"/>
    </source>
</evidence>
<dbReference type="Proteomes" id="UP000186143">
    <property type="component" value="Unassembled WGS sequence"/>
</dbReference>
<dbReference type="STRING" id="1672749.BJF92_03880"/>
<dbReference type="EMBL" id="MKIO01000033">
    <property type="protein sequence ID" value="OLP54547.1"/>
    <property type="molecule type" value="Genomic_DNA"/>
</dbReference>
<dbReference type="AlphaFoldDB" id="A0A1Q9AH37"/>
<accession>A0A1Q9AH37</accession>
<dbReference type="Gene3D" id="3.40.1620.10">
    <property type="entry name" value="YefM-like domain"/>
    <property type="match status" value="1"/>
</dbReference>
<name>A0A1Q9AH37_9HYPH</name>
<dbReference type="OrthoDB" id="7451784at2"/>
<comment type="similarity">
    <text evidence="1">Belongs to the phD/YefM antitoxin family.</text>
</comment>
<reference evidence="2 3" key="1">
    <citation type="submission" date="2016-09" db="EMBL/GenBank/DDBJ databases">
        <title>Rhizobium sp. nov., a novel species isolated from the rice rhizosphere.</title>
        <authorList>
            <person name="Zhao J."/>
            <person name="Zhang X."/>
        </authorList>
    </citation>
    <scope>NUCLEOTIDE SEQUENCE [LARGE SCALE GENOMIC DNA]</scope>
    <source>
        <strain evidence="2 3">MH17</strain>
    </source>
</reference>
<proteinExistence type="inferred from homology"/>
<gene>
    <name evidence="2" type="ORF">BJF92_03880</name>
</gene>